<dbReference type="AlphaFoldDB" id="A0A0D2BKA2"/>
<keyword evidence="3" id="KW-1185">Reference proteome</keyword>
<feature type="compositionally biased region" description="Basic and acidic residues" evidence="1">
    <location>
        <begin position="172"/>
        <end position="205"/>
    </location>
</feature>
<dbReference type="RefSeq" id="XP_016231925.1">
    <property type="nucleotide sequence ID" value="XM_016385323.1"/>
</dbReference>
<name>A0A0D2BKA2_9EURO</name>
<feature type="compositionally biased region" description="Low complexity" evidence="1">
    <location>
        <begin position="119"/>
        <end position="132"/>
    </location>
</feature>
<protein>
    <submittedName>
        <fullName evidence="2">Uncharacterized protein</fullName>
    </submittedName>
</protein>
<evidence type="ECO:0000313" key="2">
    <source>
        <dbReference type="EMBL" id="KIW11709.1"/>
    </source>
</evidence>
<gene>
    <name evidence="2" type="ORF">PV08_11011</name>
</gene>
<accession>A0A0D2BKA2</accession>
<dbReference type="EMBL" id="KN847499">
    <property type="protein sequence ID" value="KIW11709.1"/>
    <property type="molecule type" value="Genomic_DNA"/>
</dbReference>
<dbReference type="HOGENOM" id="CLU_1073764_0_0_1"/>
<dbReference type="Proteomes" id="UP000053328">
    <property type="component" value="Unassembled WGS sequence"/>
</dbReference>
<organism evidence="2 3">
    <name type="scientific">Exophiala spinifera</name>
    <dbReference type="NCBI Taxonomy" id="91928"/>
    <lineage>
        <taxon>Eukaryota</taxon>
        <taxon>Fungi</taxon>
        <taxon>Dikarya</taxon>
        <taxon>Ascomycota</taxon>
        <taxon>Pezizomycotina</taxon>
        <taxon>Eurotiomycetes</taxon>
        <taxon>Chaetothyriomycetidae</taxon>
        <taxon>Chaetothyriales</taxon>
        <taxon>Herpotrichiellaceae</taxon>
        <taxon>Exophiala</taxon>
    </lineage>
</organism>
<evidence type="ECO:0000256" key="1">
    <source>
        <dbReference type="SAM" id="MobiDB-lite"/>
    </source>
</evidence>
<evidence type="ECO:0000313" key="3">
    <source>
        <dbReference type="Proteomes" id="UP000053328"/>
    </source>
</evidence>
<sequence>MRTSLTRSRSDGLNELAAALRESIESFMASTDLYDATTPLLFEDRARQTSDPSDIDIPYRRIDEQGHEESSNHESEVVRLLTDMKTDSEAVRLLTDMRTDAEAVRLLTDMREQSRPVWPTTTITPSIQTSSQAQGLEADHDSRPREVSEEDFAGEWWDLCSESSSDTDSDTDTDKEHGAQPDLDERPEREPEPGVADTRPEPERSIDHWTIVARLGIIPEDFQLDRPQQRLLKKGQLLKYAMINWQMVCLRRWSLEREN</sequence>
<proteinExistence type="predicted"/>
<reference evidence="2 3" key="1">
    <citation type="submission" date="2015-01" db="EMBL/GenBank/DDBJ databases">
        <title>The Genome Sequence of Exophiala spinifera CBS89968.</title>
        <authorList>
            <consortium name="The Broad Institute Genomics Platform"/>
            <person name="Cuomo C."/>
            <person name="de Hoog S."/>
            <person name="Gorbushina A."/>
            <person name="Stielow B."/>
            <person name="Teixiera M."/>
            <person name="Abouelleil A."/>
            <person name="Chapman S.B."/>
            <person name="Priest M."/>
            <person name="Young S.K."/>
            <person name="Wortman J."/>
            <person name="Nusbaum C."/>
            <person name="Birren B."/>
        </authorList>
    </citation>
    <scope>NUCLEOTIDE SEQUENCE [LARGE SCALE GENOMIC DNA]</scope>
    <source>
        <strain evidence="2 3">CBS 89968</strain>
    </source>
</reference>
<feature type="compositionally biased region" description="Basic and acidic residues" evidence="1">
    <location>
        <begin position="137"/>
        <end position="147"/>
    </location>
</feature>
<dbReference type="VEuPathDB" id="FungiDB:PV08_11011"/>
<dbReference type="GeneID" id="27338094"/>
<feature type="region of interest" description="Disordered" evidence="1">
    <location>
        <begin position="115"/>
        <end position="205"/>
    </location>
</feature>